<keyword evidence="2" id="KW-0238">DNA-binding</keyword>
<organism evidence="5 6">
    <name type="scientific">Rhodococcus globerulus</name>
    <dbReference type="NCBI Taxonomy" id="33008"/>
    <lineage>
        <taxon>Bacteria</taxon>
        <taxon>Bacillati</taxon>
        <taxon>Actinomycetota</taxon>
        <taxon>Actinomycetes</taxon>
        <taxon>Mycobacteriales</taxon>
        <taxon>Nocardiaceae</taxon>
        <taxon>Rhodococcus</taxon>
    </lineage>
</organism>
<dbReference type="PRINTS" id="PR00035">
    <property type="entry name" value="HTHGNTR"/>
</dbReference>
<dbReference type="InterPro" id="IPR011711">
    <property type="entry name" value="GntR_C"/>
</dbReference>
<dbReference type="PANTHER" id="PTHR43537">
    <property type="entry name" value="TRANSCRIPTIONAL REGULATOR, GNTR FAMILY"/>
    <property type="match status" value="1"/>
</dbReference>
<evidence type="ECO:0000313" key="6">
    <source>
        <dbReference type="Proteomes" id="UP001185927"/>
    </source>
</evidence>
<dbReference type="Gene3D" id="1.20.120.530">
    <property type="entry name" value="GntR ligand-binding domain-like"/>
    <property type="match status" value="1"/>
</dbReference>
<dbReference type="Pfam" id="PF07729">
    <property type="entry name" value="FCD"/>
    <property type="match status" value="1"/>
</dbReference>
<name>A0ABU4C5I7_RHOGO</name>
<comment type="caution">
    <text evidence="5">The sequence shown here is derived from an EMBL/GenBank/DDBJ whole genome shotgun (WGS) entry which is preliminary data.</text>
</comment>
<sequence length="240" mass="26117">MAQHNPAGLGRIDRPESMVTEIAKRLVDYLLSGAVKPGQRLPSERALAELLGVGRSSLRDAVKPLQLMGLLDVRVGDGMYLKKADSDFLPQVIEWGLLLKATRTLEMVETRLYVEAALATMAAERRSDDELAAMERELAIMKTAPDWTSFTAADTAFHLAVAAAAHNQVLAGILSSIRSLVEVWIGRVVAADPDTSALYEEHRKIFDAVRLKNPGAAGAAMHDHIQRVTELLKQTLAAAD</sequence>
<accession>A0ABU4C5I7</accession>
<evidence type="ECO:0000259" key="4">
    <source>
        <dbReference type="PROSITE" id="PS50949"/>
    </source>
</evidence>
<dbReference type="SMART" id="SM00895">
    <property type="entry name" value="FCD"/>
    <property type="match status" value="1"/>
</dbReference>
<reference evidence="5 6" key="1">
    <citation type="submission" date="2023-10" db="EMBL/GenBank/DDBJ databases">
        <title>Development of a sustainable strategy for remediation of hydrocarbon-contaminated territories based on the waste exchange concept.</title>
        <authorList>
            <person name="Krivoruchko A."/>
        </authorList>
    </citation>
    <scope>NUCLEOTIDE SEQUENCE [LARGE SCALE GENOMIC DNA]</scope>
    <source>
        <strain evidence="5 6">IEGM 1203</strain>
    </source>
</reference>
<keyword evidence="6" id="KW-1185">Reference proteome</keyword>
<keyword evidence="3" id="KW-0804">Transcription</keyword>
<dbReference type="PROSITE" id="PS50949">
    <property type="entry name" value="HTH_GNTR"/>
    <property type="match status" value="1"/>
</dbReference>
<proteinExistence type="predicted"/>
<dbReference type="PANTHER" id="PTHR43537:SF5">
    <property type="entry name" value="UXU OPERON TRANSCRIPTIONAL REGULATOR"/>
    <property type="match status" value="1"/>
</dbReference>
<protein>
    <submittedName>
        <fullName evidence="5">FadR/GntR family transcriptional regulator</fullName>
    </submittedName>
</protein>
<dbReference type="Pfam" id="PF00392">
    <property type="entry name" value="GntR"/>
    <property type="match status" value="1"/>
</dbReference>
<dbReference type="InterPro" id="IPR036390">
    <property type="entry name" value="WH_DNA-bd_sf"/>
</dbReference>
<dbReference type="EMBL" id="JAWLKB010000083">
    <property type="protein sequence ID" value="MDV6271782.1"/>
    <property type="molecule type" value="Genomic_DNA"/>
</dbReference>
<keyword evidence="1" id="KW-0805">Transcription regulation</keyword>
<gene>
    <name evidence="5" type="ORF">R3Q16_34925</name>
</gene>
<dbReference type="SUPFAM" id="SSF46785">
    <property type="entry name" value="Winged helix' DNA-binding domain"/>
    <property type="match status" value="1"/>
</dbReference>
<dbReference type="CDD" id="cd07377">
    <property type="entry name" value="WHTH_GntR"/>
    <property type="match status" value="1"/>
</dbReference>
<dbReference type="Proteomes" id="UP001185927">
    <property type="component" value="Unassembled WGS sequence"/>
</dbReference>
<evidence type="ECO:0000256" key="3">
    <source>
        <dbReference type="ARBA" id="ARBA00023163"/>
    </source>
</evidence>
<evidence type="ECO:0000256" key="2">
    <source>
        <dbReference type="ARBA" id="ARBA00023125"/>
    </source>
</evidence>
<evidence type="ECO:0000313" key="5">
    <source>
        <dbReference type="EMBL" id="MDV6271782.1"/>
    </source>
</evidence>
<feature type="domain" description="HTH gntR-type" evidence="4">
    <location>
        <begin position="16"/>
        <end position="84"/>
    </location>
</feature>
<dbReference type="SUPFAM" id="SSF48008">
    <property type="entry name" value="GntR ligand-binding domain-like"/>
    <property type="match status" value="1"/>
</dbReference>
<dbReference type="InterPro" id="IPR036388">
    <property type="entry name" value="WH-like_DNA-bd_sf"/>
</dbReference>
<dbReference type="InterPro" id="IPR008920">
    <property type="entry name" value="TF_FadR/GntR_C"/>
</dbReference>
<dbReference type="InterPro" id="IPR000524">
    <property type="entry name" value="Tscrpt_reg_HTH_GntR"/>
</dbReference>
<evidence type="ECO:0000256" key="1">
    <source>
        <dbReference type="ARBA" id="ARBA00023015"/>
    </source>
</evidence>
<dbReference type="SMART" id="SM00345">
    <property type="entry name" value="HTH_GNTR"/>
    <property type="match status" value="1"/>
</dbReference>
<dbReference type="RefSeq" id="WP_317546465.1">
    <property type="nucleotide sequence ID" value="NZ_JAWLKB010000083.1"/>
</dbReference>
<dbReference type="Gene3D" id="1.10.10.10">
    <property type="entry name" value="Winged helix-like DNA-binding domain superfamily/Winged helix DNA-binding domain"/>
    <property type="match status" value="1"/>
</dbReference>